<dbReference type="AlphaFoldDB" id="A0A2S6I6X4"/>
<dbReference type="OrthoDB" id="1494605at2"/>
<evidence type="ECO:0000313" key="2">
    <source>
        <dbReference type="EMBL" id="PPK87225.1"/>
    </source>
</evidence>
<dbReference type="Proteomes" id="UP000237662">
    <property type="component" value="Unassembled WGS sequence"/>
</dbReference>
<dbReference type="RefSeq" id="WP_146088663.1">
    <property type="nucleotide sequence ID" value="NZ_PTJC01000005.1"/>
</dbReference>
<feature type="chain" id="PRO_5015424261" evidence="1">
    <location>
        <begin position="24"/>
        <end position="198"/>
    </location>
</feature>
<dbReference type="PROSITE" id="PS51257">
    <property type="entry name" value="PROKAR_LIPOPROTEIN"/>
    <property type="match status" value="1"/>
</dbReference>
<name>A0A2S6I6X4_9BACT</name>
<proteinExistence type="predicted"/>
<keyword evidence="3" id="KW-1185">Reference proteome</keyword>
<sequence length="198" mass="21898">MKTSATLLFCFLVGMLLWTGCGSDDEDTLTTLNYDGPNVNAPQLPPGRNVFGVYFPPSETAPYQGRVLESVRFYMSDIPDSTIVVVYDEGPDDRTPGAELYRRNITGRVNVTAWIDDRLNERIVIGDRGIWLAIEVVIPPGEPFSVGCDAGRNFQPNGNLLFLSTESDWTTFEEITDPNNNGTGETVNWNIRGVLSAE</sequence>
<gene>
    <name evidence="2" type="ORF">CLV84_0162</name>
</gene>
<organism evidence="2 3">
    <name type="scientific">Neolewinella xylanilytica</name>
    <dbReference type="NCBI Taxonomy" id="1514080"/>
    <lineage>
        <taxon>Bacteria</taxon>
        <taxon>Pseudomonadati</taxon>
        <taxon>Bacteroidota</taxon>
        <taxon>Saprospiria</taxon>
        <taxon>Saprospirales</taxon>
        <taxon>Lewinellaceae</taxon>
        <taxon>Neolewinella</taxon>
    </lineage>
</organism>
<evidence type="ECO:0000256" key="1">
    <source>
        <dbReference type="SAM" id="SignalP"/>
    </source>
</evidence>
<keyword evidence="1" id="KW-0732">Signal</keyword>
<protein>
    <submittedName>
        <fullName evidence="2">Uncharacterized protein</fullName>
    </submittedName>
</protein>
<evidence type="ECO:0000313" key="3">
    <source>
        <dbReference type="Proteomes" id="UP000237662"/>
    </source>
</evidence>
<comment type="caution">
    <text evidence="2">The sequence shown here is derived from an EMBL/GenBank/DDBJ whole genome shotgun (WGS) entry which is preliminary data.</text>
</comment>
<feature type="signal peptide" evidence="1">
    <location>
        <begin position="1"/>
        <end position="23"/>
    </location>
</feature>
<accession>A0A2S6I6X4</accession>
<reference evidence="2 3" key="1">
    <citation type="submission" date="2018-02" db="EMBL/GenBank/DDBJ databases">
        <title>Genomic Encyclopedia of Archaeal and Bacterial Type Strains, Phase II (KMG-II): from individual species to whole genera.</title>
        <authorList>
            <person name="Goeker M."/>
        </authorList>
    </citation>
    <scope>NUCLEOTIDE SEQUENCE [LARGE SCALE GENOMIC DNA]</scope>
    <source>
        <strain evidence="2 3">DSM 29526</strain>
    </source>
</reference>
<dbReference type="EMBL" id="PTJC01000005">
    <property type="protein sequence ID" value="PPK87225.1"/>
    <property type="molecule type" value="Genomic_DNA"/>
</dbReference>